<proteinExistence type="predicted"/>
<accession>A0A5B7GFR3</accession>
<evidence type="ECO:0000313" key="1">
    <source>
        <dbReference type="EMBL" id="MPC55384.1"/>
    </source>
</evidence>
<sequence>MINPFSTMTHFHIYSDYYLVILYSFRNLCADQTTKDSCH</sequence>
<evidence type="ECO:0000313" key="2">
    <source>
        <dbReference type="Proteomes" id="UP000324222"/>
    </source>
</evidence>
<dbReference type="AlphaFoldDB" id="A0A5B7GFR3"/>
<keyword evidence="2" id="KW-1185">Reference proteome</keyword>
<gene>
    <name evidence="1" type="ORF">E2C01_049318</name>
</gene>
<comment type="caution">
    <text evidence="1">The sequence shown here is derived from an EMBL/GenBank/DDBJ whole genome shotgun (WGS) entry which is preliminary data.</text>
</comment>
<dbReference type="Proteomes" id="UP000324222">
    <property type="component" value="Unassembled WGS sequence"/>
</dbReference>
<name>A0A5B7GFR3_PORTR</name>
<dbReference type="EMBL" id="VSRR010013124">
    <property type="protein sequence ID" value="MPC55384.1"/>
    <property type="molecule type" value="Genomic_DNA"/>
</dbReference>
<reference evidence="1 2" key="1">
    <citation type="submission" date="2019-05" db="EMBL/GenBank/DDBJ databases">
        <title>Another draft genome of Portunus trituberculatus and its Hox gene families provides insights of decapod evolution.</title>
        <authorList>
            <person name="Jeong J.-H."/>
            <person name="Song I."/>
            <person name="Kim S."/>
            <person name="Choi T."/>
            <person name="Kim D."/>
            <person name="Ryu S."/>
            <person name="Kim W."/>
        </authorList>
    </citation>
    <scope>NUCLEOTIDE SEQUENCE [LARGE SCALE GENOMIC DNA]</scope>
    <source>
        <tissue evidence="1">Muscle</tissue>
    </source>
</reference>
<organism evidence="1 2">
    <name type="scientific">Portunus trituberculatus</name>
    <name type="common">Swimming crab</name>
    <name type="synonym">Neptunus trituberculatus</name>
    <dbReference type="NCBI Taxonomy" id="210409"/>
    <lineage>
        <taxon>Eukaryota</taxon>
        <taxon>Metazoa</taxon>
        <taxon>Ecdysozoa</taxon>
        <taxon>Arthropoda</taxon>
        <taxon>Crustacea</taxon>
        <taxon>Multicrustacea</taxon>
        <taxon>Malacostraca</taxon>
        <taxon>Eumalacostraca</taxon>
        <taxon>Eucarida</taxon>
        <taxon>Decapoda</taxon>
        <taxon>Pleocyemata</taxon>
        <taxon>Brachyura</taxon>
        <taxon>Eubrachyura</taxon>
        <taxon>Portunoidea</taxon>
        <taxon>Portunidae</taxon>
        <taxon>Portuninae</taxon>
        <taxon>Portunus</taxon>
    </lineage>
</organism>
<protein>
    <submittedName>
        <fullName evidence="1">Uncharacterized protein</fullName>
    </submittedName>
</protein>